<dbReference type="AlphaFoldDB" id="A0A819X5Q3"/>
<keyword evidence="1" id="KW-1133">Transmembrane helix</keyword>
<accession>A0A819X5Q3</accession>
<evidence type="ECO:0000313" key="2">
    <source>
        <dbReference type="EMBL" id="CAF4131291.1"/>
    </source>
</evidence>
<comment type="caution">
    <text evidence="2">The sequence shown here is derived from an EMBL/GenBank/DDBJ whole genome shotgun (WGS) entry which is preliminary data.</text>
</comment>
<evidence type="ECO:0000313" key="3">
    <source>
        <dbReference type="Proteomes" id="UP000663844"/>
    </source>
</evidence>
<feature type="transmembrane region" description="Helical" evidence="1">
    <location>
        <begin position="83"/>
        <end position="105"/>
    </location>
</feature>
<protein>
    <submittedName>
        <fullName evidence="2">Uncharacterized protein</fullName>
    </submittedName>
</protein>
<dbReference type="EMBL" id="CAJOAZ010006340">
    <property type="protein sequence ID" value="CAF4131291.1"/>
    <property type="molecule type" value="Genomic_DNA"/>
</dbReference>
<keyword evidence="1" id="KW-0472">Membrane</keyword>
<feature type="transmembrane region" description="Helical" evidence="1">
    <location>
        <begin position="49"/>
        <end position="71"/>
    </location>
</feature>
<gene>
    <name evidence="2" type="ORF">OXD698_LOCUS37026</name>
</gene>
<organism evidence="2 3">
    <name type="scientific">Adineta steineri</name>
    <dbReference type="NCBI Taxonomy" id="433720"/>
    <lineage>
        <taxon>Eukaryota</taxon>
        <taxon>Metazoa</taxon>
        <taxon>Spiralia</taxon>
        <taxon>Gnathifera</taxon>
        <taxon>Rotifera</taxon>
        <taxon>Eurotatoria</taxon>
        <taxon>Bdelloidea</taxon>
        <taxon>Adinetida</taxon>
        <taxon>Adinetidae</taxon>
        <taxon>Adineta</taxon>
    </lineage>
</organism>
<name>A0A819X5Q3_9BILA</name>
<reference evidence="2" key="1">
    <citation type="submission" date="2021-02" db="EMBL/GenBank/DDBJ databases">
        <authorList>
            <person name="Nowell W R."/>
        </authorList>
    </citation>
    <scope>NUCLEOTIDE SEQUENCE</scope>
</reference>
<keyword evidence="1" id="KW-0812">Transmembrane</keyword>
<feature type="transmembrane region" description="Helical" evidence="1">
    <location>
        <begin position="12"/>
        <end position="28"/>
    </location>
</feature>
<evidence type="ECO:0000256" key="1">
    <source>
        <dbReference type="SAM" id="Phobius"/>
    </source>
</evidence>
<sequence length="143" mass="16832">MWEFILHTTTPILLESIASITLVLRVQIQKRRLHQSNQWRKQRRMIIQLLLVSTLNIGINIPSNAIFFAHICGLSLEYGAEAQLYYFFLEYFAIFLFSFISLSQFPDLRKTMKEKIMGVVRRRIHHTAAVLPTRRDIPMNRVA</sequence>
<proteinExistence type="predicted"/>
<dbReference type="Proteomes" id="UP000663844">
    <property type="component" value="Unassembled WGS sequence"/>
</dbReference>